<proteinExistence type="predicted"/>
<accession>A0AB74UNY4</accession>
<dbReference type="EMBL" id="CP170721">
    <property type="protein sequence ID" value="XIA18100.1"/>
    <property type="molecule type" value="Genomic_DNA"/>
</dbReference>
<evidence type="ECO:0000313" key="1">
    <source>
        <dbReference type="EMBL" id="XIA18100.1"/>
    </source>
</evidence>
<dbReference type="RefSeq" id="WP_395120786.1">
    <property type="nucleotide sequence ID" value="NZ_CP170721.1"/>
</dbReference>
<gene>
    <name evidence="1" type="ORF">ACFYG5_16270</name>
</gene>
<sequence length="145" mass="16641">MSKDVKDYEEPFGWQQFSEGRARFVGGIRGGDECRHEVYALEFQGRVIYGEIAHAFLPNDNDYNIEVVSFGYGMEENVGNPHPRARGAYTEGELDIIRSLIVRLIRAGHTFEERPLLLMETAKSHFMGKIIFRDAWTNLRQEAVS</sequence>
<dbReference type="AlphaFoldDB" id="A0AB74UNY4"/>
<organism evidence="1">
    <name type="scientific">Rhodanobacter sp. FW102-FHT14D07</name>
    <dbReference type="NCBI Taxonomy" id="3351462"/>
    <lineage>
        <taxon>Bacteria</taxon>
        <taxon>Pseudomonadati</taxon>
        <taxon>Pseudomonadota</taxon>
        <taxon>Gammaproteobacteria</taxon>
        <taxon>Lysobacterales</taxon>
        <taxon>Rhodanobacteraceae</taxon>
        <taxon>Rhodanobacter</taxon>
    </lineage>
</organism>
<name>A0AB74UNY4_9GAMM</name>
<reference evidence="1" key="1">
    <citation type="submission" date="2024-10" db="EMBL/GenBank/DDBJ databases">
        <authorList>
            <person name="Lesea H.P."/>
            <person name="Kuehl J.V."/>
            <person name="Chandonia J.-M."/>
        </authorList>
    </citation>
    <scope>NUCLEOTIDE SEQUENCE</scope>
    <source>
        <strain evidence="1">FW102-FHT14D07</strain>
    </source>
</reference>
<protein>
    <submittedName>
        <fullName evidence="1">Uncharacterized protein</fullName>
    </submittedName>
</protein>